<keyword evidence="3 7" id="KW-0728">SH3 domain</keyword>
<dbReference type="PANTHER" id="PTHR15175:SF3">
    <property type="entry name" value="NEUTROPHIL CYTOSOL FACTOR 2"/>
    <property type="match status" value="1"/>
</dbReference>
<dbReference type="InterPro" id="IPR019734">
    <property type="entry name" value="TPR_rpt"/>
</dbReference>
<evidence type="ECO:0000259" key="9">
    <source>
        <dbReference type="PROSITE" id="PS50002"/>
    </source>
</evidence>
<accession>A0AAD7SII2</accession>
<dbReference type="AlphaFoldDB" id="A0AAD7SII2"/>
<dbReference type="Proteomes" id="UP001221898">
    <property type="component" value="Unassembled WGS sequence"/>
</dbReference>
<dbReference type="GO" id="GO:0042554">
    <property type="term" value="P:superoxide anion generation"/>
    <property type="evidence" value="ECO:0007669"/>
    <property type="project" value="TreeGrafter"/>
</dbReference>
<dbReference type="Pfam" id="PF00018">
    <property type="entry name" value="SH3_1"/>
    <property type="match status" value="2"/>
</dbReference>
<dbReference type="SMART" id="SM00326">
    <property type="entry name" value="SH3"/>
    <property type="match status" value="2"/>
</dbReference>
<organism evidence="10 11">
    <name type="scientific">Aldrovandia affinis</name>
    <dbReference type="NCBI Taxonomy" id="143900"/>
    <lineage>
        <taxon>Eukaryota</taxon>
        <taxon>Metazoa</taxon>
        <taxon>Chordata</taxon>
        <taxon>Craniata</taxon>
        <taxon>Vertebrata</taxon>
        <taxon>Euteleostomi</taxon>
        <taxon>Actinopterygii</taxon>
        <taxon>Neopterygii</taxon>
        <taxon>Teleostei</taxon>
        <taxon>Notacanthiformes</taxon>
        <taxon>Halosauridae</taxon>
        <taxon>Aldrovandia</taxon>
    </lineage>
</organism>
<gene>
    <name evidence="10" type="ORF">AAFF_G00354510</name>
</gene>
<dbReference type="PRINTS" id="PR00499">
    <property type="entry name" value="P67PHOX"/>
</dbReference>
<dbReference type="PROSITE" id="PS50002">
    <property type="entry name" value="SH3"/>
    <property type="match status" value="2"/>
</dbReference>
<evidence type="ECO:0000313" key="10">
    <source>
        <dbReference type="EMBL" id="KAJ8403234.1"/>
    </source>
</evidence>
<evidence type="ECO:0000256" key="6">
    <source>
        <dbReference type="ARBA" id="ARBA00022803"/>
    </source>
</evidence>
<evidence type="ECO:0000256" key="5">
    <source>
        <dbReference type="ARBA" id="ARBA00022737"/>
    </source>
</evidence>
<dbReference type="GO" id="GO:0005737">
    <property type="term" value="C:cytoplasm"/>
    <property type="evidence" value="ECO:0007669"/>
    <property type="project" value="UniProtKB-SubCell"/>
</dbReference>
<comment type="similarity">
    <text evidence="2">Belongs to the NCF2/NOXA1 family.</text>
</comment>
<proteinExistence type="inferred from homology"/>
<dbReference type="InterPro" id="IPR051864">
    <property type="entry name" value="NCF2_NOXA1"/>
</dbReference>
<dbReference type="Gene3D" id="3.10.20.90">
    <property type="entry name" value="Phosphatidylinositol 3-kinase Catalytic Subunit, Chain A, domain 1"/>
    <property type="match status" value="1"/>
</dbReference>
<dbReference type="InterPro" id="IPR011990">
    <property type="entry name" value="TPR-like_helical_dom_sf"/>
</dbReference>
<dbReference type="SUPFAM" id="SSF54277">
    <property type="entry name" value="CAD &amp; PB1 domains"/>
    <property type="match status" value="1"/>
</dbReference>
<dbReference type="FunFam" id="1.25.40.10:FF:000017">
    <property type="entry name" value="NADPH oxidase regulator NoxR"/>
    <property type="match status" value="1"/>
</dbReference>
<dbReference type="SMART" id="SM00028">
    <property type="entry name" value="TPR"/>
    <property type="match status" value="3"/>
</dbReference>
<keyword evidence="6" id="KW-0802">TPR repeat</keyword>
<dbReference type="EMBL" id="JAINUG010000059">
    <property type="protein sequence ID" value="KAJ8403234.1"/>
    <property type="molecule type" value="Genomic_DNA"/>
</dbReference>
<reference evidence="10" key="1">
    <citation type="journal article" date="2023" name="Science">
        <title>Genome structures resolve the early diversification of teleost fishes.</title>
        <authorList>
            <person name="Parey E."/>
            <person name="Louis A."/>
            <person name="Montfort J."/>
            <person name="Bouchez O."/>
            <person name="Roques C."/>
            <person name="Iampietro C."/>
            <person name="Lluch J."/>
            <person name="Castinel A."/>
            <person name="Donnadieu C."/>
            <person name="Desvignes T."/>
            <person name="Floi Bucao C."/>
            <person name="Jouanno E."/>
            <person name="Wen M."/>
            <person name="Mejri S."/>
            <person name="Dirks R."/>
            <person name="Jansen H."/>
            <person name="Henkel C."/>
            <person name="Chen W.J."/>
            <person name="Zahm M."/>
            <person name="Cabau C."/>
            <person name="Klopp C."/>
            <person name="Thompson A.W."/>
            <person name="Robinson-Rechavi M."/>
            <person name="Braasch I."/>
            <person name="Lecointre G."/>
            <person name="Bobe J."/>
            <person name="Postlethwait J.H."/>
            <person name="Berthelot C."/>
            <person name="Roest Crollius H."/>
            <person name="Guiguen Y."/>
        </authorList>
    </citation>
    <scope>NUCLEOTIDE SEQUENCE</scope>
    <source>
        <strain evidence="10">NC1722</strain>
    </source>
</reference>
<evidence type="ECO:0000256" key="3">
    <source>
        <dbReference type="ARBA" id="ARBA00022443"/>
    </source>
</evidence>
<dbReference type="SUPFAM" id="SSF50044">
    <property type="entry name" value="SH3-domain"/>
    <property type="match status" value="2"/>
</dbReference>
<dbReference type="InterPro" id="IPR001452">
    <property type="entry name" value="SH3_domain"/>
</dbReference>
<dbReference type="Gene3D" id="1.25.40.10">
    <property type="entry name" value="Tetratricopeptide repeat domain"/>
    <property type="match status" value="1"/>
</dbReference>
<evidence type="ECO:0000256" key="7">
    <source>
        <dbReference type="PROSITE-ProRule" id="PRU00192"/>
    </source>
</evidence>
<dbReference type="PANTHER" id="PTHR15175">
    <property type="entry name" value="NEUTROPHIL CYTOSOLIC FACTOR 2, NEUTROPHIL NADPH OXIDASE FACTOR 2"/>
    <property type="match status" value="1"/>
</dbReference>
<evidence type="ECO:0000256" key="1">
    <source>
        <dbReference type="ARBA" id="ARBA00004496"/>
    </source>
</evidence>
<keyword evidence="11" id="KW-1185">Reference proteome</keyword>
<evidence type="ECO:0000313" key="11">
    <source>
        <dbReference type="Proteomes" id="UP001221898"/>
    </source>
</evidence>
<comment type="subcellular location">
    <subcellularLocation>
        <location evidence="1">Cytoplasm</location>
    </subcellularLocation>
</comment>
<keyword evidence="5" id="KW-0677">Repeat</keyword>
<feature type="region of interest" description="Disordered" evidence="8">
    <location>
        <begin position="305"/>
        <end position="347"/>
    </location>
</feature>
<dbReference type="Gene3D" id="2.30.30.40">
    <property type="entry name" value="SH3 Domains"/>
    <property type="match status" value="2"/>
</dbReference>
<feature type="domain" description="SH3" evidence="9">
    <location>
        <begin position="240"/>
        <end position="299"/>
    </location>
</feature>
<evidence type="ECO:0000256" key="8">
    <source>
        <dbReference type="SAM" id="MobiDB-lite"/>
    </source>
</evidence>
<feature type="compositionally biased region" description="Pro residues" evidence="8">
    <location>
        <begin position="316"/>
        <end position="326"/>
    </location>
</feature>
<dbReference type="InterPro" id="IPR036028">
    <property type="entry name" value="SH3-like_dom_sf"/>
</dbReference>
<evidence type="ECO:0000256" key="2">
    <source>
        <dbReference type="ARBA" id="ARBA00008051"/>
    </source>
</evidence>
<evidence type="ECO:0000256" key="4">
    <source>
        <dbReference type="ARBA" id="ARBA00022490"/>
    </source>
</evidence>
<protein>
    <recommendedName>
        <fullName evidence="9">SH3 domain-containing protein</fullName>
    </recommendedName>
</protein>
<feature type="domain" description="SH3" evidence="9">
    <location>
        <begin position="436"/>
        <end position="495"/>
    </location>
</feature>
<dbReference type="PRINTS" id="PR00452">
    <property type="entry name" value="SH3DOMAIN"/>
</dbReference>
<comment type="caution">
    <text evidence="10">The sequence shown here is derived from an EMBL/GenBank/DDBJ whole genome shotgun (WGS) entry which is preliminary data.</text>
</comment>
<name>A0AAD7SII2_9TELE</name>
<dbReference type="GO" id="GO:0016176">
    <property type="term" value="F:superoxide-generating NADPH oxidase activator activity"/>
    <property type="evidence" value="ECO:0007669"/>
    <property type="project" value="TreeGrafter"/>
</dbReference>
<dbReference type="SUPFAM" id="SSF48452">
    <property type="entry name" value="TPR-like"/>
    <property type="match status" value="1"/>
</dbReference>
<sequence length="508" mass="57195">MSFVNTIRQWDEGVAYADGRDWVAALRTLLDIQDTNSKILFNIGCLHLINQELDAAEKAFDNSIRKDEHLAVSFFQRGITFYKKLKFEESLGDFQNAFTELRGNQLIDYKPLGLRYKLYACEVLHNVALAQAQLGQWEKAQGSLLTALNLKTESKHGHIDQALESVLKQKLFEPVEIQAGALFRPNKHYVAELEKKDYLGKAKVVASIIPKDAFSGFAPLQPQVEVVPTRQKIPEVLRALEGEPHSVLYEFIAETAEEMTLLPGNIVFVLQRGSDNWASVFFNGKRGLVPYSFLEPVEITLSSKQGLEGTPHMSIPAPPRGTPPTRPENGSALDPSQMSAMKTSDKDDKMRKIQMCTVKVHFTYTIALRTVIGLPYSSLLQRISEKLSLPMQTITLSYKAASNRINADDMGMENIWRSVQNYHLTLWCDVSKEKENRPQGFVAIHAYEALRPEDLEFRQGDVITVLSKVNEQWLEGQCNGKVGIFPACYVEKINQSSEETKVIVPTSD</sequence>
<keyword evidence="4" id="KW-0963">Cytoplasm</keyword>